<feature type="compositionally biased region" description="Polar residues" evidence="1">
    <location>
        <begin position="26"/>
        <end position="44"/>
    </location>
</feature>
<sequence length="110" mass="12006">MNLEALTGNSTARKRVTPNAPRKPSLPTSSPPATWRNVATSRSTRPARAQRTIEGGETVRLVKTFHAAASRRGATSAANVNIIVSEAVCYSLKEHEKNQMRLLKLDIDIP</sequence>
<organism evidence="2 3">
    <name type="scientific">Steinernema glaseri</name>
    <dbReference type="NCBI Taxonomy" id="37863"/>
    <lineage>
        <taxon>Eukaryota</taxon>
        <taxon>Metazoa</taxon>
        <taxon>Ecdysozoa</taxon>
        <taxon>Nematoda</taxon>
        <taxon>Chromadorea</taxon>
        <taxon>Rhabditida</taxon>
        <taxon>Tylenchina</taxon>
        <taxon>Panagrolaimomorpha</taxon>
        <taxon>Strongyloidoidea</taxon>
        <taxon>Steinernematidae</taxon>
        <taxon>Steinernema</taxon>
    </lineage>
</organism>
<dbReference type="WBParaSite" id="L893_g33406.t1">
    <property type="protein sequence ID" value="L893_g33406.t1"/>
    <property type="gene ID" value="L893_g33406"/>
</dbReference>
<feature type="region of interest" description="Disordered" evidence="1">
    <location>
        <begin position="1"/>
        <end position="55"/>
    </location>
</feature>
<proteinExistence type="predicted"/>
<evidence type="ECO:0000313" key="3">
    <source>
        <dbReference type="WBParaSite" id="L893_g33406.t1"/>
    </source>
</evidence>
<protein>
    <submittedName>
        <fullName evidence="3">Uncharacterized protein</fullName>
    </submittedName>
</protein>
<dbReference type="Proteomes" id="UP000095287">
    <property type="component" value="Unplaced"/>
</dbReference>
<dbReference type="AlphaFoldDB" id="A0A1I8A658"/>
<accession>A0A1I8A658</accession>
<evidence type="ECO:0000313" key="2">
    <source>
        <dbReference type="Proteomes" id="UP000095287"/>
    </source>
</evidence>
<evidence type="ECO:0000256" key="1">
    <source>
        <dbReference type="SAM" id="MobiDB-lite"/>
    </source>
</evidence>
<reference evidence="3" key="1">
    <citation type="submission" date="2016-11" db="UniProtKB">
        <authorList>
            <consortium name="WormBaseParasite"/>
        </authorList>
    </citation>
    <scope>IDENTIFICATION</scope>
</reference>
<name>A0A1I8A658_9BILA</name>
<keyword evidence="2" id="KW-1185">Reference proteome</keyword>